<reference evidence="5" key="1">
    <citation type="submission" date="2019-03" db="EMBL/GenBank/DDBJ databases">
        <authorList>
            <person name="Warren W.C."/>
            <person name="Johnson G.S."/>
        </authorList>
    </citation>
    <scope>NUCLEOTIDE SEQUENCE [LARGE SCALE GENOMIC DNA]</scope>
    <source>
        <strain evidence="5">Basenji</strain>
    </source>
</reference>
<dbReference type="CTD" id="9976"/>
<organism evidence="5 6">
    <name type="scientific">Canis lupus familiaris</name>
    <name type="common">Dog</name>
    <name type="synonym">Canis familiaris</name>
    <dbReference type="NCBI Taxonomy" id="9615"/>
    <lineage>
        <taxon>Eukaryota</taxon>
        <taxon>Metazoa</taxon>
        <taxon>Chordata</taxon>
        <taxon>Craniata</taxon>
        <taxon>Vertebrata</taxon>
        <taxon>Euteleostomi</taxon>
        <taxon>Mammalia</taxon>
        <taxon>Eutheria</taxon>
        <taxon>Laurasiatheria</taxon>
        <taxon>Carnivora</taxon>
        <taxon>Caniformia</taxon>
        <taxon>Canidae</taxon>
        <taxon>Canis</taxon>
    </lineage>
</organism>
<dbReference type="AlphaFoldDB" id="A0A8C0PCV9"/>
<keyword evidence="3" id="KW-1133">Transmembrane helix</keyword>
<proteinExistence type="predicted"/>
<dbReference type="InterPro" id="IPR016187">
    <property type="entry name" value="CTDL_fold"/>
</dbReference>
<accession>A0A8C0PCV9</accession>
<name>A0A8C0PCV9_CANLF</name>
<evidence type="ECO:0000256" key="2">
    <source>
        <dbReference type="ARBA" id="ARBA00022734"/>
    </source>
</evidence>
<dbReference type="PANTHER" id="PTHR45710">
    <property type="entry name" value="C-TYPE LECTIN DOMAIN-CONTAINING PROTEIN 180"/>
    <property type="match status" value="1"/>
</dbReference>
<sequence>MLCREVLERMTGSLVVSLIDNSNQGTDAKKQDVKDKSKMTILVRVLCVIFFILNILLIIVLVLEHRSTQYSCPDDWIGFQNNCYYFSKEEGDWTSSRHNCTTQQADLTMIDTMEEMNFLRRYKCTSDHWIGLEMTENKSGRWVNGTIFKKWFLVRGNEKCAYLDDDGAATARCYAERKWICRRKMH</sequence>
<dbReference type="InterPro" id="IPR016186">
    <property type="entry name" value="C-type_lectin-like/link_sf"/>
</dbReference>
<comment type="subcellular location">
    <subcellularLocation>
        <location evidence="1">Cell membrane</location>
        <topology evidence="1">Single-pass type II membrane protein</topology>
    </subcellularLocation>
</comment>
<dbReference type="SMART" id="SM00034">
    <property type="entry name" value="CLECT"/>
    <property type="match status" value="1"/>
</dbReference>
<dbReference type="PANTHER" id="PTHR45710:SF15">
    <property type="entry name" value="C-TYPE LECTIN DOMAIN FAMILY 2 MEMBER B"/>
    <property type="match status" value="1"/>
</dbReference>
<evidence type="ECO:0000313" key="6">
    <source>
        <dbReference type="Proteomes" id="UP000694429"/>
    </source>
</evidence>
<dbReference type="Ensembl" id="ENSCAFT00030038067.1">
    <property type="protein sequence ID" value="ENSCAFP00030033210.1"/>
    <property type="gene ID" value="ENSCAFG00030020772.1"/>
</dbReference>
<feature type="transmembrane region" description="Helical" evidence="3">
    <location>
        <begin position="41"/>
        <end position="63"/>
    </location>
</feature>
<evidence type="ECO:0000313" key="5">
    <source>
        <dbReference type="Ensembl" id="ENSCAFP00030033210.1"/>
    </source>
</evidence>
<dbReference type="SUPFAM" id="SSF56436">
    <property type="entry name" value="C-type lectin-like"/>
    <property type="match status" value="1"/>
</dbReference>
<evidence type="ECO:0000256" key="1">
    <source>
        <dbReference type="ARBA" id="ARBA00004401"/>
    </source>
</evidence>
<dbReference type="OrthoDB" id="8935730at2759"/>
<feature type="domain" description="C-type lectin" evidence="4">
    <location>
        <begin position="79"/>
        <end position="182"/>
    </location>
</feature>
<keyword evidence="2" id="KW-0430">Lectin</keyword>
<reference evidence="5" key="2">
    <citation type="submission" date="2025-08" db="UniProtKB">
        <authorList>
            <consortium name="Ensembl"/>
        </authorList>
    </citation>
    <scope>IDENTIFICATION</scope>
</reference>
<dbReference type="GeneID" id="611423"/>
<dbReference type="Gene3D" id="3.10.100.10">
    <property type="entry name" value="Mannose-Binding Protein A, subunit A"/>
    <property type="match status" value="1"/>
</dbReference>
<keyword evidence="3" id="KW-0472">Membrane</keyword>
<dbReference type="InterPro" id="IPR001304">
    <property type="entry name" value="C-type_lectin-like"/>
</dbReference>
<keyword evidence="3" id="KW-0812">Transmembrane</keyword>
<dbReference type="InterPro" id="IPR050828">
    <property type="entry name" value="C-type_lectin/matrix_domain"/>
</dbReference>
<evidence type="ECO:0000256" key="3">
    <source>
        <dbReference type="SAM" id="Phobius"/>
    </source>
</evidence>
<dbReference type="Proteomes" id="UP000694429">
    <property type="component" value="Chromosome 27"/>
</dbReference>
<gene>
    <name evidence="5" type="primary">CLEC2B</name>
</gene>
<dbReference type="CDD" id="cd03593">
    <property type="entry name" value="CLECT_NK_receptors_like"/>
    <property type="match status" value="1"/>
</dbReference>
<dbReference type="GO" id="GO:0030246">
    <property type="term" value="F:carbohydrate binding"/>
    <property type="evidence" value="ECO:0007669"/>
    <property type="project" value="UniProtKB-KW"/>
</dbReference>
<dbReference type="Pfam" id="PF00059">
    <property type="entry name" value="Lectin_C"/>
    <property type="match status" value="1"/>
</dbReference>
<dbReference type="RefSeq" id="XP_038294969.1">
    <property type="nucleotide sequence ID" value="XM_038439041.1"/>
</dbReference>
<dbReference type="PROSITE" id="PS50041">
    <property type="entry name" value="C_TYPE_LECTIN_2"/>
    <property type="match status" value="1"/>
</dbReference>
<dbReference type="GO" id="GO:0005886">
    <property type="term" value="C:plasma membrane"/>
    <property type="evidence" value="ECO:0007669"/>
    <property type="project" value="UniProtKB-SubCell"/>
</dbReference>
<protein>
    <submittedName>
        <fullName evidence="5">C-type lectin domain family 2 member B</fullName>
    </submittedName>
</protein>
<evidence type="ECO:0000259" key="4">
    <source>
        <dbReference type="PROSITE" id="PS50041"/>
    </source>
</evidence>
<dbReference type="InterPro" id="IPR033992">
    <property type="entry name" value="NKR-like_CTLD"/>
</dbReference>